<dbReference type="AlphaFoldDB" id="A0A381NVU6"/>
<evidence type="ECO:0000256" key="1">
    <source>
        <dbReference type="SAM" id="Phobius"/>
    </source>
</evidence>
<protein>
    <submittedName>
        <fullName evidence="2">Uncharacterized protein</fullName>
    </submittedName>
</protein>
<evidence type="ECO:0000313" key="2">
    <source>
        <dbReference type="EMBL" id="SUZ58756.1"/>
    </source>
</evidence>
<keyword evidence="1" id="KW-1133">Transmembrane helix</keyword>
<keyword evidence="1" id="KW-0812">Transmembrane</keyword>
<sequence length="58" mass="6100">MFATACLGLGVIGLIVGFADKTWKLGVVGWFTGGILLGVVGLLLMLDGYAAHRRGHRT</sequence>
<dbReference type="EMBL" id="UINC01000639">
    <property type="protein sequence ID" value="SUZ58756.1"/>
    <property type="molecule type" value="Genomic_DNA"/>
</dbReference>
<keyword evidence="1" id="KW-0472">Membrane</keyword>
<reference evidence="2" key="1">
    <citation type="submission" date="2018-05" db="EMBL/GenBank/DDBJ databases">
        <authorList>
            <person name="Lanie J.A."/>
            <person name="Ng W.-L."/>
            <person name="Kazmierczak K.M."/>
            <person name="Andrzejewski T.M."/>
            <person name="Davidsen T.M."/>
            <person name="Wayne K.J."/>
            <person name="Tettelin H."/>
            <person name="Glass J.I."/>
            <person name="Rusch D."/>
            <person name="Podicherti R."/>
            <person name="Tsui H.-C.T."/>
            <person name="Winkler M.E."/>
        </authorList>
    </citation>
    <scope>NUCLEOTIDE SEQUENCE</scope>
</reference>
<organism evidence="2">
    <name type="scientific">marine metagenome</name>
    <dbReference type="NCBI Taxonomy" id="408172"/>
    <lineage>
        <taxon>unclassified sequences</taxon>
        <taxon>metagenomes</taxon>
        <taxon>ecological metagenomes</taxon>
    </lineage>
</organism>
<gene>
    <name evidence="2" type="ORF">METZ01_LOCUS11610</name>
</gene>
<name>A0A381NVU6_9ZZZZ</name>
<proteinExistence type="predicted"/>
<feature type="transmembrane region" description="Helical" evidence="1">
    <location>
        <begin position="29"/>
        <end position="50"/>
    </location>
</feature>
<accession>A0A381NVU6</accession>